<accession>C1MIN4</accession>
<feature type="compositionally biased region" description="Basic and acidic residues" evidence="2">
    <location>
        <begin position="18"/>
        <end position="28"/>
    </location>
</feature>
<proteinExistence type="inferred from homology"/>
<feature type="compositionally biased region" description="Basic and acidic residues" evidence="2">
    <location>
        <begin position="260"/>
        <end position="271"/>
    </location>
</feature>
<feature type="domain" description="von Hippel-Lindau disease tumour suppressor beta" evidence="3">
    <location>
        <begin position="42"/>
        <end position="106"/>
    </location>
</feature>
<gene>
    <name evidence="4" type="ORF">MICPUCDRAFT_50633</name>
</gene>
<reference evidence="4 5" key="1">
    <citation type="journal article" date="2009" name="Science">
        <title>Green evolution and dynamic adaptations revealed by genomes of the marine picoeukaryotes Micromonas.</title>
        <authorList>
            <person name="Worden A.Z."/>
            <person name="Lee J.H."/>
            <person name="Mock T."/>
            <person name="Rouze P."/>
            <person name="Simmons M.P."/>
            <person name="Aerts A.L."/>
            <person name="Allen A.E."/>
            <person name="Cuvelier M.L."/>
            <person name="Derelle E."/>
            <person name="Everett M.V."/>
            <person name="Foulon E."/>
            <person name="Grimwood J."/>
            <person name="Gundlach H."/>
            <person name="Henrissat B."/>
            <person name="Napoli C."/>
            <person name="McDonald S.M."/>
            <person name="Parker M.S."/>
            <person name="Rombauts S."/>
            <person name="Salamov A."/>
            <person name="Von Dassow P."/>
            <person name="Badger J.H."/>
            <person name="Coutinho P.M."/>
            <person name="Demir E."/>
            <person name="Dubchak I."/>
            <person name="Gentemann C."/>
            <person name="Eikrem W."/>
            <person name="Gready J.E."/>
            <person name="John U."/>
            <person name="Lanier W."/>
            <person name="Lindquist E.A."/>
            <person name="Lucas S."/>
            <person name="Mayer K.F."/>
            <person name="Moreau H."/>
            <person name="Not F."/>
            <person name="Otillar R."/>
            <person name="Panaud O."/>
            <person name="Pangilinan J."/>
            <person name="Paulsen I."/>
            <person name="Piegu B."/>
            <person name="Poliakov A."/>
            <person name="Robbens S."/>
            <person name="Schmutz J."/>
            <person name="Toulza E."/>
            <person name="Wyss T."/>
            <person name="Zelensky A."/>
            <person name="Zhou K."/>
            <person name="Armbrust E.V."/>
            <person name="Bhattacharya D."/>
            <person name="Goodenough U.W."/>
            <person name="Van de Peer Y."/>
            <person name="Grigoriev I.V."/>
        </authorList>
    </citation>
    <scope>NUCLEOTIDE SEQUENCE [LARGE SCALE GENOMIC DNA]</scope>
    <source>
        <strain evidence="4 5">CCMP1545</strain>
    </source>
</reference>
<feature type="region of interest" description="Disordered" evidence="2">
    <location>
        <begin position="310"/>
        <end position="329"/>
    </location>
</feature>
<evidence type="ECO:0000256" key="1">
    <source>
        <dbReference type="ARBA" id="ARBA00010057"/>
    </source>
</evidence>
<dbReference type="Gene3D" id="2.60.40.780">
    <property type="entry name" value="von Hippel-Lindau disease tumour suppressor, beta domain"/>
    <property type="match status" value="1"/>
</dbReference>
<dbReference type="InterPro" id="IPR037140">
    <property type="entry name" value="VHL_beta_dom_sf"/>
</dbReference>
<dbReference type="CDD" id="cd05468">
    <property type="entry name" value="pVHL"/>
    <property type="match status" value="1"/>
</dbReference>
<name>C1MIN4_MICPC</name>
<dbReference type="InterPro" id="IPR036208">
    <property type="entry name" value="VHL_sf"/>
</dbReference>
<sequence length="329" mass="35897">MDDADSDADADAGVADYGVERYDDPERHDPLRDRLLPALGLASRESRHSVIVTFLNACGERCRLYWIDYAGKVVRYKTLSPGETHRQQTFETHPWTFATVPDDDAVASGGGFRRRRLAVNGYPVYFASRERDGDGDGDGETTGAGDSTRRITRPGCKAWRHDAHREFPRFFRDVSRAFLMTHARLRRERAAAAAEGEGGDAGDVVRVSVVNDAAMDVEDAPVSSRTRARTRVSSAPAEAATVSSASGDEDDDEDDDDDDEKRNENENDSAARHTLGSLPSDVVHHIVKLAAPSVPFFLPVDDVRCDVEEAVATSESEEEVANAAADATA</sequence>
<dbReference type="KEGG" id="mpp:MICPUCDRAFT_50633"/>
<dbReference type="RefSeq" id="XP_003055697.1">
    <property type="nucleotide sequence ID" value="XM_003055651.1"/>
</dbReference>
<evidence type="ECO:0000313" key="4">
    <source>
        <dbReference type="EMBL" id="EEH60949.1"/>
    </source>
</evidence>
<dbReference type="InterPro" id="IPR022772">
    <property type="entry name" value="VHL_tumour_suppress_b/a_dom"/>
</dbReference>
<organism evidence="5">
    <name type="scientific">Micromonas pusilla (strain CCMP1545)</name>
    <name type="common">Picoplanktonic green alga</name>
    <dbReference type="NCBI Taxonomy" id="564608"/>
    <lineage>
        <taxon>Eukaryota</taxon>
        <taxon>Viridiplantae</taxon>
        <taxon>Chlorophyta</taxon>
        <taxon>Mamiellophyceae</taxon>
        <taxon>Mamiellales</taxon>
        <taxon>Mamiellaceae</taxon>
        <taxon>Micromonas</taxon>
    </lineage>
</organism>
<dbReference type="Pfam" id="PF01847">
    <property type="entry name" value="VHL"/>
    <property type="match status" value="1"/>
</dbReference>
<dbReference type="SUPFAM" id="SSF49468">
    <property type="entry name" value="VHL"/>
    <property type="match status" value="1"/>
</dbReference>
<feature type="region of interest" description="Disordered" evidence="2">
    <location>
        <begin position="130"/>
        <end position="152"/>
    </location>
</feature>
<feature type="compositionally biased region" description="Acidic residues" evidence="2">
    <location>
        <begin position="247"/>
        <end position="259"/>
    </location>
</feature>
<dbReference type="InterPro" id="IPR024053">
    <property type="entry name" value="VHL_beta_dom"/>
</dbReference>
<feature type="region of interest" description="Disordered" evidence="2">
    <location>
        <begin position="218"/>
        <end position="276"/>
    </location>
</feature>
<feature type="compositionally biased region" description="Acidic residues" evidence="2">
    <location>
        <begin position="1"/>
        <end position="10"/>
    </location>
</feature>
<protein>
    <submittedName>
        <fullName evidence="4">Predicted protein</fullName>
    </submittedName>
</protein>
<dbReference type="Proteomes" id="UP000001876">
    <property type="component" value="Unassembled WGS sequence"/>
</dbReference>
<evidence type="ECO:0000313" key="5">
    <source>
        <dbReference type="Proteomes" id="UP000001876"/>
    </source>
</evidence>
<feature type="region of interest" description="Disordered" evidence="2">
    <location>
        <begin position="1"/>
        <end position="28"/>
    </location>
</feature>
<dbReference type="AlphaFoldDB" id="C1MIN4"/>
<dbReference type="GeneID" id="9681204"/>
<dbReference type="OrthoDB" id="413400at2759"/>
<dbReference type="EMBL" id="GG663735">
    <property type="protein sequence ID" value="EEH60949.1"/>
    <property type="molecule type" value="Genomic_DNA"/>
</dbReference>
<keyword evidence="5" id="KW-1185">Reference proteome</keyword>
<feature type="compositionally biased region" description="Low complexity" evidence="2">
    <location>
        <begin position="220"/>
        <end position="237"/>
    </location>
</feature>
<evidence type="ECO:0000256" key="2">
    <source>
        <dbReference type="SAM" id="MobiDB-lite"/>
    </source>
</evidence>
<evidence type="ECO:0000259" key="3">
    <source>
        <dbReference type="Pfam" id="PF01847"/>
    </source>
</evidence>
<comment type="similarity">
    <text evidence="1">Belongs to the VHL family.</text>
</comment>